<accession>A0ABU3CFN5</accession>
<dbReference type="EMBL" id="JAVRHO010000001">
    <property type="protein sequence ID" value="MDT0645073.1"/>
    <property type="molecule type" value="Genomic_DNA"/>
</dbReference>
<organism evidence="1 2">
    <name type="scientific">Autumnicola lenta</name>
    <dbReference type="NCBI Taxonomy" id="3075593"/>
    <lineage>
        <taxon>Bacteria</taxon>
        <taxon>Pseudomonadati</taxon>
        <taxon>Bacteroidota</taxon>
        <taxon>Flavobacteriia</taxon>
        <taxon>Flavobacteriales</taxon>
        <taxon>Flavobacteriaceae</taxon>
        <taxon>Autumnicola</taxon>
    </lineage>
</organism>
<dbReference type="InterPro" id="IPR012347">
    <property type="entry name" value="Ferritin-like"/>
</dbReference>
<proteinExistence type="predicted"/>
<dbReference type="RefSeq" id="WP_311493225.1">
    <property type="nucleotide sequence ID" value="NZ_JAVRHO010000001.1"/>
</dbReference>
<dbReference type="Proteomes" id="UP001245285">
    <property type="component" value="Unassembled WGS sequence"/>
</dbReference>
<protein>
    <submittedName>
        <fullName evidence="1">Uncharacterized protein</fullName>
    </submittedName>
</protein>
<dbReference type="Gene3D" id="1.20.1260.10">
    <property type="match status" value="1"/>
</dbReference>
<evidence type="ECO:0000313" key="2">
    <source>
        <dbReference type="Proteomes" id="UP001245285"/>
    </source>
</evidence>
<gene>
    <name evidence="1" type="ORF">RM545_00080</name>
</gene>
<sequence>MNSREKNLRILRSLKYKNLAHQKDYQQITQHADRLLIKSFFLNLSNQKENFAAKLQQEIERTEKELLQDSIPVFSKAPSEEKTIPLLKTSRHERHGLIKECYRREKRNVLLYNYALSHISESGLREVLTFQKNKTKSWLREIKCMGIRVYEDIEGALEPSPFEFNTKIKT</sequence>
<evidence type="ECO:0000313" key="1">
    <source>
        <dbReference type="EMBL" id="MDT0645073.1"/>
    </source>
</evidence>
<reference evidence="1 2" key="1">
    <citation type="submission" date="2023-09" db="EMBL/GenBank/DDBJ databases">
        <authorList>
            <person name="Rey-Velasco X."/>
        </authorList>
    </citation>
    <scope>NUCLEOTIDE SEQUENCE [LARGE SCALE GENOMIC DNA]</scope>
    <source>
        <strain evidence="1 2">F260</strain>
    </source>
</reference>
<comment type="caution">
    <text evidence="1">The sequence shown here is derived from an EMBL/GenBank/DDBJ whole genome shotgun (WGS) entry which is preliminary data.</text>
</comment>
<name>A0ABU3CFN5_9FLAO</name>
<keyword evidence="2" id="KW-1185">Reference proteome</keyword>